<evidence type="ECO:0000313" key="16">
    <source>
        <dbReference type="Proteomes" id="UP000094313"/>
    </source>
</evidence>
<keyword evidence="6" id="KW-0408">Iron</keyword>
<evidence type="ECO:0000256" key="3">
    <source>
        <dbReference type="ARBA" id="ARBA00022452"/>
    </source>
</evidence>
<evidence type="ECO:0000256" key="5">
    <source>
        <dbReference type="ARBA" id="ARBA00022692"/>
    </source>
</evidence>
<feature type="domain" description="TonB-dependent receptor-like beta-barrel" evidence="12">
    <location>
        <begin position="659"/>
        <end position="961"/>
    </location>
</feature>
<dbReference type="SUPFAM" id="SSF56935">
    <property type="entry name" value="Porins"/>
    <property type="match status" value="1"/>
</dbReference>
<dbReference type="GO" id="GO:0006826">
    <property type="term" value="P:iron ion transport"/>
    <property type="evidence" value="ECO:0007669"/>
    <property type="project" value="UniProtKB-KW"/>
</dbReference>
<dbReference type="InterPro" id="IPR008969">
    <property type="entry name" value="CarboxyPept-like_regulatory"/>
</dbReference>
<dbReference type="Pfam" id="PF07715">
    <property type="entry name" value="Plug"/>
    <property type="match status" value="1"/>
</dbReference>
<dbReference type="NCBIfam" id="TIGR04056">
    <property type="entry name" value="OMP_RagA_SusC"/>
    <property type="match status" value="1"/>
</dbReference>
<evidence type="ECO:0000256" key="6">
    <source>
        <dbReference type="ARBA" id="ARBA00023004"/>
    </source>
</evidence>
<dbReference type="Pfam" id="PF13715">
    <property type="entry name" value="CarbopepD_reg_2"/>
    <property type="match status" value="1"/>
</dbReference>
<dbReference type="PROSITE" id="PS52016">
    <property type="entry name" value="TONB_DEPENDENT_REC_3"/>
    <property type="match status" value="1"/>
</dbReference>
<keyword evidence="16" id="KW-1185">Reference proteome</keyword>
<accession>A0A1D7QBV4</accession>
<keyword evidence="3 10" id="KW-1134">Transmembrane beta strand</keyword>
<evidence type="ECO:0000313" key="15">
    <source>
        <dbReference type="EMBL" id="AOM76069.1"/>
    </source>
</evidence>
<keyword evidence="4" id="KW-0410">Iron transport</keyword>
<organism evidence="15 16">
    <name type="scientific">Pedobacter steynii</name>
    <dbReference type="NCBI Taxonomy" id="430522"/>
    <lineage>
        <taxon>Bacteria</taxon>
        <taxon>Pseudomonadati</taxon>
        <taxon>Bacteroidota</taxon>
        <taxon>Sphingobacteriia</taxon>
        <taxon>Sphingobacteriales</taxon>
        <taxon>Sphingobacteriaceae</taxon>
        <taxon>Pedobacter</taxon>
    </lineage>
</organism>
<dbReference type="Proteomes" id="UP000094313">
    <property type="component" value="Chromosome"/>
</dbReference>
<evidence type="ECO:0000259" key="14">
    <source>
        <dbReference type="Pfam" id="PF07715"/>
    </source>
</evidence>
<dbReference type="Gene3D" id="2.60.40.1120">
    <property type="entry name" value="Carboxypeptidase-like, regulatory domain"/>
    <property type="match status" value="1"/>
</dbReference>
<comment type="subcellular location">
    <subcellularLocation>
        <location evidence="1 10">Cell outer membrane</location>
        <topology evidence="1 10">Multi-pass membrane protein</topology>
    </subcellularLocation>
</comment>
<evidence type="ECO:0000256" key="2">
    <source>
        <dbReference type="ARBA" id="ARBA00022448"/>
    </source>
</evidence>
<dbReference type="Pfam" id="PF00593">
    <property type="entry name" value="TonB_dep_Rec_b-barrel"/>
    <property type="match status" value="1"/>
</dbReference>
<evidence type="ECO:0000256" key="10">
    <source>
        <dbReference type="PROSITE-ProRule" id="PRU01360"/>
    </source>
</evidence>
<proteinExistence type="inferred from homology"/>
<evidence type="ECO:0000256" key="9">
    <source>
        <dbReference type="ARBA" id="ARBA00023237"/>
    </source>
</evidence>
<evidence type="ECO:0000256" key="11">
    <source>
        <dbReference type="RuleBase" id="RU003357"/>
    </source>
</evidence>
<keyword evidence="7 11" id="KW-0798">TonB box</keyword>
<evidence type="ECO:0000259" key="12">
    <source>
        <dbReference type="Pfam" id="PF00593"/>
    </source>
</evidence>
<name>A0A1D7QBV4_9SPHI</name>
<dbReference type="Pfam" id="PF07660">
    <property type="entry name" value="STN"/>
    <property type="match status" value="1"/>
</dbReference>
<comment type="similarity">
    <text evidence="10 11">Belongs to the TonB-dependent receptor family.</text>
</comment>
<evidence type="ECO:0000256" key="4">
    <source>
        <dbReference type="ARBA" id="ARBA00022496"/>
    </source>
</evidence>
<gene>
    <name evidence="15" type="ORF">BFS30_02135</name>
</gene>
<keyword evidence="8 10" id="KW-0472">Membrane</keyword>
<feature type="domain" description="TonB-dependent receptor plug" evidence="14">
    <location>
        <begin position="228"/>
        <end position="353"/>
    </location>
</feature>
<dbReference type="InterPro" id="IPR039426">
    <property type="entry name" value="TonB-dep_rcpt-like"/>
</dbReference>
<dbReference type="EMBL" id="CP017141">
    <property type="protein sequence ID" value="AOM76069.1"/>
    <property type="molecule type" value="Genomic_DNA"/>
</dbReference>
<dbReference type="AlphaFoldDB" id="A0A1D7QBV4"/>
<dbReference type="NCBIfam" id="TIGR04057">
    <property type="entry name" value="SusC_RagA_signa"/>
    <property type="match status" value="1"/>
</dbReference>
<keyword evidence="2 10" id="KW-0813">Transport</keyword>
<sequence length="1219" mass="137370">MKFYHEISYRLIPCMKKSLFIMKLIIVLITTVFLQVSLATDTQKITLSEKNASLEKLFKKIRTQSGYDFFCDIDLLKSARKVSINVKEVSLEEALKYCLMNQDLTYTINNKIIVIKRNPRILREEINQQLKDLNLLIKVVDENNRPLPDATITVKRTGKSFITNEKGESTIQVEPGELLLISYVGYEPTVVKASGRKPGAPLIIMLSIRSSQLKEIGIVSTGYQDLPKERATGSFQVITAKQLEHSTDQNLLKRLEGITTGLDFNNKNFTSPTNSSRVKISPLASLTIRGKNNLQALPSSDPNQASGQPLVVIDGIASPYSIDKINPNEVESINILQDAAAASIWGSRAANGVIVVKTKRGEYDRPVSIFFNSNVNITDKMDLFYNKYMSTSDYVDAQVAQLNYNYSQNPVTVSDPDISMPQPFLTPVAEIWNSWKRDKIALNEYNSQLDKLRNNDLRNDLTKYFLRKSILQSYALGIAGGTGKYAYRLSGGFDKNRNNTIHSDANRINVNYNASVKPTKNLEFQAIIGYSQQNRNEQDGGNTINGAITGEGMYPYTRLVDDQENPAVVSRTYRPAFINLLAETYGNKILDMTWKPLEDINQSYLKYKSQLINMNLNVSYKFSPVFSGTITYNNAWGQDESTELRGQNSYFMRSMINRFTDPFTFERAIPLGGFYIPNIGKSNNQTLRGQLNANKTWADKHVLTVIGGVDVSQNYNNFRDSWFYGYNEKTLTVNNGLPFGVYKNTLFIDPNTGFPDDLIPYSSGFGDFKIRSFSLYSNAAYTYDRRYTFSASIRNDISSTFGQGTNKHGASYFSLGGSWAINNEKFYHMDWLPNLQLRATFGYNGNVNTTVSPVPLIRYTNTSFVGNRLPYASTNNGANRLLRPEKAAMMNLALNFGIKNNRLSGSIEYYIRKTTDLISTTSLDPSTGFSLLPYNAADLRGTGIDITLNSLNLKTRSFSWESTLLFSNNQVKVTKLFSDKANTVEQVLYSFISFNEGAGLSRLYAFRWAGLDPETGDPMGYIDGNPVRITGDIDVYNAIATAPLSTAHYFGSSVPVYFGSLRNTFNYKNFSVSANILYKLGYYFRRSVTNLVRYSALFNDNVMLGSEYNQRWQKPGDEKSTNVPSLIFPVTGPGGQTEIRDLFYQYADVNVLKADHIRLQEINLSYTFKEKNWVIKNPRIYANISNLGILWRANKQGIDPDISDYPQPKTYSLGLSASF</sequence>
<dbReference type="InterPro" id="IPR011662">
    <property type="entry name" value="Secretin/TonB_short_N"/>
</dbReference>
<keyword evidence="4" id="KW-0406">Ion transport</keyword>
<dbReference type="InterPro" id="IPR000531">
    <property type="entry name" value="Beta-barrel_TonB"/>
</dbReference>
<reference evidence="15 16" key="1">
    <citation type="submission" date="2016-08" db="EMBL/GenBank/DDBJ databases">
        <authorList>
            <person name="Seilhamer J.J."/>
        </authorList>
    </citation>
    <scope>NUCLEOTIDE SEQUENCE [LARGE SCALE GENOMIC DNA]</scope>
    <source>
        <strain evidence="15 16">DX4</strain>
    </source>
</reference>
<keyword evidence="5 10" id="KW-0812">Transmembrane</keyword>
<dbReference type="InterPro" id="IPR036942">
    <property type="entry name" value="Beta-barrel_TonB_sf"/>
</dbReference>
<dbReference type="InterPro" id="IPR037066">
    <property type="entry name" value="Plug_dom_sf"/>
</dbReference>
<evidence type="ECO:0008006" key="17">
    <source>
        <dbReference type="Google" id="ProtNLM"/>
    </source>
</evidence>
<feature type="domain" description="Secretin/TonB short N-terminal" evidence="13">
    <location>
        <begin position="75"/>
        <end position="117"/>
    </location>
</feature>
<keyword evidence="9 10" id="KW-0998">Cell outer membrane</keyword>
<dbReference type="SUPFAM" id="SSF49464">
    <property type="entry name" value="Carboxypeptidase regulatory domain-like"/>
    <property type="match status" value="1"/>
</dbReference>
<dbReference type="InterPro" id="IPR023996">
    <property type="entry name" value="TonB-dep_OMP_SusC/RagA"/>
</dbReference>
<dbReference type="KEGG" id="psty:BFS30_02135"/>
<dbReference type="InterPro" id="IPR012910">
    <property type="entry name" value="Plug_dom"/>
</dbReference>
<dbReference type="GO" id="GO:0009279">
    <property type="term" value="C:cell outer membrane"/>
    <property type="evidence" value="ECO:0007669"/>
    <property type="project" value="UniProtKB-SubCell"/>
</dbReference>
<protein>
    <recommendedName>
        <fullName evidence="17">TonB-linked outer membrane protein, SusC/RagA family</fullName>
    </recommendedName>
</protein>
<dbReference type="Gene3D" id="2.40.170.20">
    <property type="entry name" value="TonB-dependent receptor, beta-barrel domain"/>
    <property type="match status" value="1"/>
</dbReference>
<dbReference type="Gene3D" id="2.170.130.10">
    <property type="entry name" value="TonB-dependent receptor, plug domain"/>
    <property type="match status" value="1"/>
</dbReference>
<evidence type="ECO:0000256" key="1">
    <source>
        <dbReference type="ARBA" id="ARBA00004571"/>
    </source>
</evidence>
<dbReference type="InterPro" id="IPR023997">
    <property type="entry name" value="TonB-dep_OMP_SusC/RagA_CS"/>
</dbReference>
<dbReference type="OrthoDB" id="9768177at2"/>
<evidence type="ECO:0000256" key="8">
    <source>
        <dbReference type="ARBA" id="ARBA00023136"/>
    </source>
</evidence>
<evidence type="ECO:0000256" key="7">
    <source>
        <dbReference type="ARBA" id="ARBA00023077"/>
    </source>
</evidence>
<evidence type="ECO:0000259" key="13">
    <source>
        <dbReference type="Pfam" id="PF07660"/>
    </source>
</evidence>